<reference evidence="2" key="1">
    <citation type="journal article" date="2023" name="Nat. Plants">
        <title>Single-cell RNA sequencing provides a high-resolution roadmap for understanding the multicellular compartmentation of specialized metabolism.</title>
        <authorList>
            <person name="Sun S."/>
            <person name="Shen X."/>
            <person name="Li Y."/>
            <person name="Li Y."/>
            <person name="Wang S."/>
            <person name="Li R."/>
            <person name="Zhang H."/>
            <person name="Shen G."/>
            <person name="Guo B."/>
            <person name="Wei J."/>
            <person name="Xu J."/>
            <person name="St-Pierre B."/>
            <person name="Chen S."/>
            <person name="Sun C."/>
        </authorList>
    </citation>
    <scope>NUCLEOTIDE SEQUENCE [LARGE SCALE GENOMIC DNA]</scope>
</reference>
<dbReference type="EMBL" id="CM044702">
    <property type="protein sequence ID" value="KAI5676680.1"/>
    <property type="molecule type" value="Genomic_DNA"/>
</dbReference>
<evidence type="ECO:0000313" key="1">
    <source>
        <dbReference type="EMBL" id="KAI5676680.1"/>
    </source>
</evidence>
<dbReference type="Proteomes" id="UP001060085">
    <property type="component" value="Linkage Group LG02"/>
</dbReference>
<comment type="caution">
    <text evidence="1">The sequence shown here is derived from an EMBL/GenBank/DDBJ whole genome shotgun (WGS) entry which is preliminary data.</text>
</comment>
<name>A0ACC0BVN6_CATRO</name>
<proteinExistence type="predicted"/>
<accession>A0ACC0BVN6</accession>
<sequence length="152" mass="18069">MEVRSSIYLRKTQFEVLVISFLVTKPTWMDQIEIYPKNYAKLIRAKLSEFHHAVELLSPVSVEFANASVWHFYRLRSPQYYFASTSFSPSPTLTPLPHHCPLQPRVRSRDLRILQGRHRQRSNLGRLQHKEVACIMRTYQRLDEEKEKTKKI</sequence>
<evidence type="ECO:0000313" key="2">
    <source>
        <dbReference type="Proteomes" id="UP001060085"/>
    </source>
</evidence>
<organism evidence="1 2">
    <name type="scientific">Catharanthus roseus</name>
    <name type="common">Madagascar periwinkle</name>
    <name type="synonym">Vinca rosea</name>
    <dbReference type="NCBI Taxonomy" id="4058"/>
    <lineage>
        <taxon>Eukaryota</taxon>
        <taxon>Viridiplantae</taxon>
        <taxon>Streptophyta</taxon>
        <taxon>Embryophyta</taxon>
        <taxon>Tracheophyta</taxon>
        <taxon>Spermatophyta</taxon>
        <taxon>Magnoliopsida</taxon>
        <taxon>eudicotyledons</taxon>
        <taxon>Gunneridae</taxon>
        <taxon>Pentapetalae</taxon>
        <taxon>asterids</taxon>
        <taxon>lamiids</taxon>
        <taxon>Gentianales</taxon>
        <taxon>Apocynaceae</taxon>
        <taxon>Rauvolfioideae</taxon>
        <taxon>Vinceae</taxon>
        <taxon>Catharanthinae</taxon>
        <taxon>Catharanthus</taxon>
    </lineage>
</organism>
<protein>
    <submittedName>
        <fullName evidence="1">Uncharacterized protein</fullName>
    </submittedName>
</protein>
<keyword evidence="2" id="KW-1185">Reference proteome</keyword>
<gene>
    <name evidence="1" type="ORF">M9H77_07630</name>
</gene>